<dbReference type="SUPFAM" id="SSF54909">
    <property type="entry name" value="Dimeric alpha+beta barrel"/>
    <property type="match status" value="1"/>
</dbReference>
<dbReference type="Proteomes" id="UP000193778">
    <property type="component" value="Unassembled WGS sequence"/>
</dbReference>
<accession>A0A1X6YXN1</accession>
<dbReference type="AlphaFoldDB" id="A0A1X6YXN1"/>
<gene>
    <name evidence="1" type="ORF">RUM8411_01471</name>
</gene>
<evidence type="ECO:0000313" key="2">
    <source>
        <dbReference type="Proteomes" id="UP000193778"/>
    </source>
</evidence>
<reference evidence="2" key="1">
    <citation type="submission" date="2017-03" db="EMBL/GenBank/DDBJ databases">
        <authorList>
            <person name="Rodrigo-Torres L."/>
            <person name="Arahal R.D."/>
            <person name="Lucena T."/>
        </authorList>
    </citation>
    <scope>NUCLEOTIDE SEQUENCE [LARGE SCALE GENOMIC DNA]</scope>
    <source>
        <strain evidence="2">CECT 8411</strain>
    </source>
</reference>
<proteinExistence type="predicted"/>
<sequence>MNDQTNIVTLAFSDQVRLSLVGELEPKVRELHLLFEKVPGFISADVVRHPGNEHMGYTVLLRFENEEARSGGRPTLKS</sequence>
<evidence type="ECO:0000313" key="1">
    <source>
        <dbReference type="EMBL" id="SLN33892.1"/>
    </source>
</evidence>
<name>A0A1X6YXN1_9RHOB</name>
<organism evidence="1 2">
    <name type="scientific">Ruegeria meonggei</name>
    <dbReference type="NCBI Taxonomy" id="1446476"/>
    <lineage>
        <taxon>Bacteria</taxon>
        <taxon>Pseudomonadati</taxon>
        <taxon>Pseudomonadota</taxon>
        <taxon>Alphaproteobacteria</taxon>
        <taxon>Rhodobacterales</taxon>
        <taxon>Roseobacteraceae</taxon>
        <taxon>Ruegeria</taxon>
    </lineage>
</organism>
<protein>
    <recommendedName>
        <fullName evidence="3">ABM domain-containing protein</fullName>
    </recommendedName>
</protein>
<dbReference type="OrthoDB" id="7852744at2"/>
<dbReference type="EMBL" id="FWFP01000003">
    <property type="protein sequence ID" value="SLN33892.1"/>
    <property type="molecule type" value="Genomic_DNA"/>
</dbReference>
<evidence type="ECO:0008006" key="3">
    <source>
        <dbReference type="Google" id="ProtNLM"/>
    </source>
</evidence>
<keyword evidence="2" id="KW-1185">Reference proteome</keyword>
<dbReference type="InterPro" id="IPR011008">
    <property type="entry name" value="Dimeric_a/b-barrel"/>
</dbReference>
<dbReference type="RefSeq" id="WP_085821995.1">
    <property type="nucleotide sequence ID" value="NZ_FWFP01000003.1"/>
</dbReference>